<dbReference type="GO" id="GO:0030488">
    <property type="term" value="P:tRNA methylation"/>
    <property type="evidence" value="ECO:0007669"/>
    <property type="project" value="UniProtKB-UniRule"/>
</dbReference>
<dbReference type="GO" id="GO:0019843">
    <property type="term" value="F:rRNA binding"/>
    <property type="evidence" value="ECO:0007669"/>
    <property type="project" value="TreeGrafter"/>
</dbReference>
<evidence type="ECO:0000256" key="6">
    <source>
        <dbReference type="ARBA" id="ARBA00052788"/>
    </source>
</evidence>
<sequence>MAQTDHSEAYNSQLQEKYERLTTLLAPFAAPEPQVYASAERHYRMRAEFRVWHEGEDLYHIMFDQQTKEKYRVDTFDAASKTINQAMSALIALLKVTPVLRNKLFQIDYLSGLSDELVISLLYHKKLEDEWQQAAEQLRTTLGDTFAVNIIGRARKQKVVIGNDYIIEGLPVNGRMYYFKHIENSFTQPNAQVNCNMIEWALAVCGNPNRDLLELYCGAGNFSLPMASQYRKVIGTEIAKPSVAAAQFNIDKNQLENVDIVRLAAEDFTAAMNNERQFTRLEGIDLSSYDFATVLVDPPRSGLDEASLKMIQAYDEIVYISCNPETLSENLQLLCDTHTITACALFDQFPFTHHIETGVKLVRK</sequence>
<feature type="binding site" evidence="7 8">
    <location>
        <position position="237"/>
    </location>
    <ligand>
        <name>S-adenosyl-L-methionine</name>
        <dbReference type="ChEBI" id="CHEBI:59789"/>
    </ligand>
</feature>
<evidence type="ECO:0000313" key="10">
    <source>
        <dbReference type="EMBL" id="AXR07717.1"/>
    </source>
</evidence>
<dbReference type="InterPro" id="IPR010280">
    <property type="entry name" value="U5_MeTrfase_fam"/>
</dbReference>
<accession>A0A346NQB0</accession>
<dbReference type="FunFam" id="3.40.50.150:FF:000012">
    <property type="entry name" value="tRNA/tmRNA (uracil-C(5))-methyltransferase"/>
    <property type="match status" value="1"/>
</dbReference>
<organism evidence="10 11">
    <name type="scientific">Salinimonas sediminis</name>
    <dbReference type="NCBI Taxonomy" id="2303538"/>
    <lineage>
        <taxon>Bacteria</taxon>
        <taxon>Pseudomonadati</taxon>
        <taxon>Pseudomonadota</taxon>
        <taxon>Gammaproteobacteria</taxon>
        <taxon>Alteromonadales</taxon>
        <taxon>Alteromonadaceae</taxon>
        <taxon>Alteromonas/Salinimonas group</taxon>
        <taxon>Salinimonas</taxon>
    </lineage>
</organism>
<dbReference type="OrthoDB" id="9804590at2"/>
<dbReference type="SUPFAM" id="SSF53335">
    <property type="entry name" value="S-adenosyl-L-methionine-dependent methyltransferases"/>
    <property type="match status" value="1"/>
</dbReference>
<name>A0A346NQB0_9ALTE</name>
<dbReference type="EMBL" id="CP031769">
    <property type="protein sequence ID" value="AXR07717.1"/>
    <property type="molecule type" value="Genomic_DNA"/>
</dbReference>
<dbReference type="PROSITE" id="PS01230">
    <property type="entry name" value="TRMA_1"/>
    <property type="match status" value="1"/>
</dbReference>
<keyword evidence="4 7" id="KW-0819">tRNA processing</keyword>
<dbReference type="PROSITE" id="PS51687">
    <property type="entry name" value="SAM_MT_RNA_M5U"/>
    <property type="match status" value="1"/>
</dbReference>
<evidence type="ECO:0000256" key="3">
    <source>
        <dbReference type="ARBA" id="ARBA00022691"/>
    </source>
</evidence>
<feature type="active site" description="Proton acceptor" evidence="7">
    <location>
        <position position="356"/>
    </location>
</feature>
<evidence type="ECO:0000256" key="1">
    <source>
        <dbReference type="ARBA" id="ARBA00022603"/>
    </source>
</evidence>
<protein>
    <recommendedName>
        <fullName evidence="7">tRNA/tmRNA (uracil-C(5))-methyltransferase</fullName>
        <ecNumber evidence="7">2.1.1.35</ecNumber>
    </recommendedName>
    <alternativeName>
        <fullName evidence="7">tRNA (uracil(54)-C(5))-methyltransferase</fullName>
    </alternativeName>
    <alternativeName>
        <fullName evidence="7">tRNA(m5U54)-methyltransferase</fullName>
        <shortName evidence="7">RUMT</shortName>
    </alternativeName>
    <alternativeName>
        <fullName evidence="7">tmRNA (uracil(341)-C(5))-methyltransferase</fullName>
    </alternativeName>
</protein>
<dbReference type="InterPro" id="IPR011869">
    <property type="entry name" value="TrmA_MeTrfase"/>
</dbReference>
<dbReference type="HAMAP" id="MF_01011">
    <property type="entry name" value="RNA_methyltr_TrmA"/>
    <property type="match status" value="1"/>
</dbReference>
<comment type="similarity">
    <text evidence="7">Belongs to the class I-like SAM-binding methyltransferase superfamily. RNA M5U methyltransferase family. TrmA subfamily.</text>
</comment>
<evidence type="ECO:0000313" key="11">
    <source>
        <dbReference type="Proteomes" id="UP000262073"/>
    </source>
</evidence>
<dbReference type="KEGG" id="salm:D0Y50_15945"/>
<evidence type="ECO:0000256" key="7">
    <source>
        <dbReference type="HAMAP-Rule" id="MF_01011"/>
    </source>
</evidence>
<feature type="active site" evidence="9">
    <location>
        <position position="322"/>
    </location>
</feature>
<dbReference type="AlphaFoldDB" id="A0A346NQB0"/>
<dbReference type="Gene3D" id="3.40.50.150">
    <property type="entry name" value="Vaccinia Virus protein VP39"/>
    <property type="match status" value="1"/>
</dbReference>
<evidence type="ECO:0000256" key="5">
    <source>
        <dbReference type="ARBA" id="ARBA00051255"/>
    </source>
</evidence>
<feature type="binding site" evidence="7 8">
    <location>
        <position position="188"/>
    </location>
    <ligand>
        <name>S-adenosyl-L-methionine</name>
        <dbReference type="ChEBI" id="CHEBI:59789"/>
    </ligand>
</feature>
<evidence type="ECO:0000256" key="2">
    <source>
        <dbReference type="ARBA" id="ARBA00022679"/>
    </source>
</evidence>
<dbReference type="EC" id="2.1.1.35" evidence="7"/>
<dbReference type="PANTHER" id="PTHR47790">
    <property type="entry name" value="TRNA/TMRNA (URACIL-C(5))-METHYLTRANSFERASE"/>
    <property type="match status" value="1"/>
</dbReference>
<dbReference type="GO" id="GO:0030697">
    <property type="term" value="F:tRNA (uracil(54)-C5)-methyltransferase activity, S-adenosyl methionine-dependent"/>
    <property type="evidence" value="ECO:0007669"/>
    <property type="project" value="UniProtKB-UniRule"/>
</dbReference>
<dbReference type="RefSeq" id="WP_108568454.1">
    <property type="nucleotide sequence ID" value="NZ_CP031769.1"/>
</dbReference>
<evidence type="ECO:0000256" key="4">
    <source>
        <dbReference type="ARBA" id="ARBA00022694"/>
    </source>
</evidence>
<dbReference type="FunFam" id="2.40.50.1070:FF:000001">
    <property type="entry name" value="tRNA/tmRNA (uracil-C(5))-methyltransferase"/>
    <property type="match status" value="1"/>
</dbReference>
<dbReference type="CDD" id="cd02440">
    <property type="entry name" value="AdoMet_MTases"/>
    <property type="match status" value="1"/>
</dbReference>
<evidence type="ECO:0000256" key="8">
    <source>
        <dbReference type="PROSITE-ProRule" id="PRU01024"/>
    </source>
</evidence>
<keyword evidence="1 7" id="KW-0489">Methyltransferase</keyword>
<feature type="binding site" evidence="7">
    <location>
        <position position="221"/>
    </location>
    <ligand>
        <name>S-adenosyl-L-methionine</name>
        <dbReference type="ChEBI" id="CHEBI:59789"/>
    </ligand>
</feature>
<evidence type="ECO:0000256" key="9">
    <source>
        <dbReference type="PROSITE-ProRule" id="PRU10015"/>
    </source>
</evidence>
<dbReference type="Pfam" id="PF05958">
    <property type="entry name" value="tRNA_U5-meth_tr"/>
    <property type="match status" value="1"/>
</dbReference>
<dbReference type="Proteomes" id="UP000262073">
    <property type="component" value="Chromosome"/>
</dbReference>
<gene>
    <name evidence="7 10" type="primary">trmA</name>
    <name evidence="10" type="ORF">D0Y50_15945</name>
</gene>
<feature type="binding site" evidence="7 8">
    <location>
        <position position="216"/>
    </location>
    <ligand>
        <name>S-adenosyl-L-methionine</name>
        <dbReference type="ChEBI" id="CHEBI:59789"/>
    </ligand>
</feature>
<feature type="active site" description="Nucleophile" evidence="7 8">
    <location>
        <position position="322"/>
    </location>
</feature>
<dbReference type="GO" id="GO:0005829">
    <property type="term" value="C:cytosol"/>
    <property type="evidence" value="ECO:0007669"/>
    <property type="project" value="TreeGrafter"/>
</dbReference>
<dbReference type="NCBIfam" id="TIGR02143">
    <property type="entry name" value="trmA_only"/>
    <property type="match status" value="1"/>
</dbReference>
<reference evidence="10 11" key="1">
    <citation type="submission" date="2018-08" db="EMBL/GenBank/DDBJ databases">
        <title>Salinimonas sediminis sp. nov., a piezophilic bacterium isolated from a deep-sea sediment sample from the New Britain Trench.</title>
        <authorList>
            <person name="Cao J."/>
        </authorList>
    </citation>
    <scope>NUCLEOTIDE SEQUENCE [LARGE SCALE GENOMIC DNA]</scope>
    <source>
        <strain evidence="10 11">N102</strain>
    </source>
</reference>
<keyword evidence="2 7" id="KW-0808">Transferase</keyword>
<dbReference type="GO" id="GO:0000049">
    <property type="term" value="F:tRNA binding"/>
    <property type="evidence" value="ECO:0007669"/>
    <property type="project" value="TreeGrafter"/>
</dbReference>
<dbReference type="PANTHER" id="PTHR47790:SF2">
    <property type="entry name" value="TRNA_TMRNA (URACIL-C(5))-METHYLTRANSFERASE"/>
    <property type="match status" value="1"/>
</dbReference>
<proteinExistence type="inferred from homology"/>
<comment type="catalytic activity">
    <reaction evidence="5 7">
        <text>uridine(341) in tmRNA + S-adenosyl-L-methionine = 5-methyluridine(341) in tmRNA + S-adenosyl-L-homocysteine + H(+)</text>
        <dbReference type="Rhea" id="RHEA:43612"/>
        <dbReference type="Rhea" id="RHEA-COMP:10630"/>
        <dbReference type="Rhea" id="RHEA-COMP:10631"/>
        <dbReference type="ChEBI" id="CHEBI:15378"/>
        <dbReference type="ChEBI" id="CHEBI:57856"/>
        <dbReference type="ChEBI" id="CHEBI:59789"/>
        <dbReference type="ChEBI" id="CHEBI:65315"/>
        <dbReference type="ChEBI" id="CHEBI:74447"/>
    </reaction>
</comment>
<keyword evidence="3 7" id="KW-0949">S-adenosyl-L-methionine</keyword>
<keyword evidence="11" id="KW-1185">Reference proteome</keyword>
<feature type="binding site" evidence="7 8">
    <location>
        <position position="297"/>
    </location>
    <ligand>
        <name>S-adenosyl-L-methionine</name>
        <dbReference type="ChEBI" id="CHEBI:59789"/>
    </ligand>
</feature>
<dbReference type="InterPro" id="IPR029063">
    <property type="entry name" value="SAM-dependent_MTases_sf"/>
</dbReference>
<comment type="catalytic activity">
    <reaction evidence="6 7">
        <text>uridine(54) in tRNA + S-adenosyl-L-methionine = 5-methyluridine(54) in tRNA + S-adenosyl-L-homocysteine + H(+)</text>
        <dbReference type="Rhea" id="RHEA:42712"/>
        <dbReference type="Rhea" id="RHEA-COMP:10167"/>
        <dbReference type="Rhea" id="RHEA-COMP:10193"/>
        <dbReference type="ChEBI" id="CHEBI:15378"/>
        <dbReference type="ChEBI" id="CHEBI:57856"/>
        <dbReference type="ChEBI" id="CHEBI:59789"/>
        <dbReference type="ChEBI" id="CHEBI:65315"/>
        <dbReference type="ChEBI" id="CHEBI:74447"/>
        <dbReference type="EC" id="2.1.1.35"/>
    </reaction>
</comment>
<dbReference type="InterPro" id="IPR030390">
    <property type="entry name" value="MeTrfase_TrmA_AS"/>
</dbReference>
<dbReference type="Gene3D" id="2.40.50.1070">
    <property type="match status" value="1"/>
</dbReference>
<comment type="function">
    <text evidence="7">Dual-specificity methyltransferase that catalyzes the formation of 5-methyluridine at position 54 (m5U54) in all tRNAs, and that of position 341 (m5U341) in tmRNA (transfer-mRNA).</text>
</comment>